<dbReference type="AlphaFoldDB" id="A0A645D8P5"/>
<gene>
    <name evidence="2" type="ORF">SDC9_132658</name>
</gene>
<reference evidence="2" key="1">
    <citation type="submission" date="2019-08" db="EMBL/GenBank/DDBJ databases">
        <authorList>
            <person name="Kucharzyk K."/>
            <person name="Murdoch R.W."/>
            <person name="Higgins S."/>
            <person name="Loffler F."/>
        </authorList>
    </citation>
    <scope>NUCLEOTIDE SEQUENCE</scope>
</reference>
<dbReference type="EMBL" id="VSSQ01033845">
    <property type="protein sequence ID" value="MPM85577.1"/>
    <property type="molecule type" value="Genomic_DNA"/>
</dbReference>
<organism evidence="2">
    <name type="scientific">bioreactor metagenome</name>
    <dbReference type="NCBI Taxonomy" id="1076179"/>
    <lineage>
        <taxon>unclassified sequences</taxon>
        <taxon>metagenomes</taxon>
        <taxon>ecological metagenomes</taxon>
    </lineage>
</organism>
<comment type="caution">
    <text evidence="2">The sequence shown here is derived from an EMBL/GenBank/DDBJ whole genome shotgun (WGS) entry which is preliminary data.</text>
</comment>
<keyword evidence="1" id="KW-0812">Transmembrane</keyword>
<protein>
    <submittedName>
        <fullName evidence="2">Uncharacterized protein</fullName>
    </submittedName>
</protein>
<evidence type="ECO:0000313" key="2">
    <source>
        <dbReference type="EMBL" id="MPM85577.1"/>
    </source>
</evidence>
<feature type="transmembrane region" description="Helical" evidence="1">
    <location>
        <begin position="45"/>
        <end position="62"/>
    </location>
</feature>
<keyword evidence="1" id="KW-1133">Transmembrane helix</keyword>
<sequence length="69" mass="7987">MKIFSLILILIGCILFGIKLTTLYLNGMFTVFYPNWVTLYPYGKYMDLSFTILGLGLYVISLKKPKIDR</sequence>
<keyword evidence="1" id="KW-0472">Membrane</keyword>
<name>A0A645D8P5_9ZZZZ</name>
<accession>A0A645D8P5</accession>
<proteinExistence type="predicted"/>
<feature type="transmembrane region" description="Helical" evidence="1">
    <location>
        <begin position="7"/>
        <end position="25"/>
    </location>
</feature>
<evidence type="ECO:0000256" key="1">
    <source>
        <dbReference type="SAM" id="Phobius"/>
    </source>
</evidence>